<dbReference type="AlphaFoldDB" id="A0A4Q1K4X2"/>
<dbReference type="Proteomes" id="UP000290283">
    <property type="component" value="Unassembled WGS sequence"/>
</dbReference>
<feature type="chain" id="PRO_5021010698" evidence="1">
    <location>
        <begin position="20"/>
        <end position="241"/>
    </location>
</feature>
<dbReference type="InterPro" id="IPR025636">
    <property type="entry name" value="DUF4294"/>
</dbReference>
<proteinExistence type="predicted"/>
<reference evidence="3" key="1">
    <citation type="submission" date="2019-01" db="EMBL/GenBank/DDBJ databases">
        <title>Cytophagaceae bacterium strain CAR-16.</title>
        <authorList>
            <person name="Chen W.-M."/>
        </authorList>
    </citation>
    <scope>NUCLEOTIDE SEQUENCE [LARGE SCALE GENOMIC DNA]</scope>
    <source>
        <strain evidence="3">LLJ-11</strain>
    </source>
</reference>
<dbReference type="EMBL" id="SBKO01000003">
    <property type="protein sequence ID" value="RXR18454.1"/>
    <property type="molecule type" value="Genomic_DNA"/>
</dbReference>
<feature type="signal peptide" evidence="1">
    <location>
        <begin position="1"/>
        <end position="19"/>
    </location>
</feature>
<dbReference type="RefSeq" id="WP_129436099.1">
    <property type="nucleotide sequence ID" value="NZ_SBKO01000003.1"/>
</dbReference>
<gene>
    <name evidence="2" type="ORF">EQG63_09310</name>
</gene>
<keyword evidence="3" id="KW-1185">Reference proteome</keyword>
<comment type="caution">
    <text evidence="2">The sequence shown here is derived from an EMBL/GenBank/DDBJ whole genome shotgun (WGS) entry which is preliminary data.</text>
</comment>
<dbReference type="Pfam" id="PF14127">
    <property type="entry name" value="DUF4294"/>
    <property type="match status" value="1"/>
</dbReference>
<keyword evidence="1" id="KW-0732">Signal</keyword>
<sequence length="241" mass="28425">MKHLLIYIVLLFGALQSNAQEIKIDSLEVEKKLEDKDTLAQVSYQLEEVVVTNRAYNFKTDEERKRFMILQRRVQKTYPYAKIAADRLVALNKGMKLLKSERDKKKYFKIVEGYLTDEFEAQLKKLSRKDGQILVKLIHRQTGTTTFDLIHDLKSGWKAFWANNTASLFDINLKSKYEPNNVAEDYLIESILYRSFIDGRLQKQESKLGHNYTELQKIWREKVKAIRAEQEAKQKEIEENK</sequence>
<dbReference type="OrthoDB" id="1491885at2"/>
<organism evidence="2 3">
    <name type="scientific">Flavobacterium amnicola</name>
    <dbReference type="NCBI Taxonomy" id="2506422"/>
    <lineage>
        <taxon>Bacteria</taxon>
        <taxon>Pseudomonadati</taxon>
        <taxon>Bacteroidota</taxon>
        <taxon>Flavobacteriia</taxon>
        <taxon>Flavobacteriales</taxon>
        <taxon>Flavobacteriaceae</taxon>
        <taxon>Flavobacterium</taxon>
    </lineage>
</organism>
<evidence type="ECO:0000313" key="2">
    <source>
        <dbReference type="EMBL" id="RXR18454.1"/>
    </source>
</evidence>
<protein>
    <submittedName>
        <fullName evidence="2">DUF4294 domain-containing protein</fullName>
    </submittedName>
</protein>
<evidence type="ECO:0000256" key="1">
    <source>
        <dbReference type="SAM" id="SignalP"/>
    </source>
</evidence>
<accession>A0A4Q1K4X2</accession>
<evidence type="ECO:0000313" key="3">
    <source>
        <dbReference type="Proteomes" id="UP000290283"/>
    </source>
</evidence>
<name>A0A4Q1K4X2_9FLAO</name>